<gene>
    <name evidence="2" type="ORF">GCM10011492_09870</name>
</gene>
<dbReference type="AlphaFoldDB" id="A0A916SZS5"/>
<name>A0A916SZS5_9MICO</name>
<reference evidence="2" key="2">
    <citation type="submission" date="2020-09" db="EMBL/GenBank/DDBJ databases">
        <authorList>
            <person name="Sun Q."/>
            <person name="Zhou Y."/>
        </authorList>
    </citation>
    <scope>NUCLEOTIDE SEQUENCE</scope>
    <source>
        <strain evidence="2">CGMCC 1.15085</strain>
    </source>
</reference>
<sequence>MDQPFTLPPRPPRSLTPVETAKLIRRALRAAHPHTRFHLVCDRGTGYGYMSLQWVAGPSTTAVRATVEPFLSEIASDEPDDTMRRLPVPYTCKGIALIRLEKELNS</sequence>
<reference evidence="2" key="1">
    <citation type="journal article" date="2014" name="Int. J. Syst. Evol. Microbiol.">
        <title>Complete genome sequence of Corynebacterium casei LMG S-19264T (=DSM 44701T), isolated from a smear-ripened cheese.</title>
        <authorList>
            <consortium name="US DOE Joint Genome Institute (JGI-PGF)"/>
            <person name="Walter F."/>
            <person name="Albersmeier A."/>
            <person name="Kalinowski J."/>
            <person name="Ruckert C."/>
        </authorList>
    </citation>
    <scope>NUCLEOTIDE SEQUENCE</scope>
    <source>
        <strain evidence="2">CGMCC 1.15085</strain>
    </source>
</reference>
<comment type="caution">
    <text evidence="2">The sequence shown here is derived from an EMBL/GenBank/DDBJ whole genome shotgun (WGS) entry which is preliminary data.</text>
</comment>
<proteinExistence type="predicted"/>
<dbReference type="Proteomes" id="UP000636793">
    <property type="component" value="Unassembled WGS sequence"/>
</dbReference>
<accession>A0A916SZS5</accession>
<keyword evidence="3" id="KW-1185">Reference proteome</keyword>
<dbReference type="InterPro" id="IPR041311">
    <property type="entry name" value="LPD29"/>
</dbReference>
<dbReference type="EMBL" id="BMHI01000001">
    <property type="protein sequence ID" value="GGB22015.1"/>
    <property type="molecule type" value="Genomic_DNA"/>
</dbReference>
<feature type="domain" description="Large polyvalent protein associated" evidence="1">
    <location>
        <begin position="19"/>
        <end position="73"/>
    </location>
</feature>
<evidence type="ECO:0000259" key="1">
    <source>
        <dbReference type="Pfam" id="PF18847"/>
    </source>
</evidence>
<dbReference type="Pfam" id="PF18847">
    <property type="entry name" value="LPD29"/>
    <property type="match status" value="1"/>
</dbReference>
<dbReference type="RefSeq" id="WP_188835777.1">
    <property type="nucleotide sequence ID" value="NZ_BMHI01000001.1"/>
</dbReference>
<organism evidence="2 3">
    <name type="scientific">Flexivirga endophytica</name>
    <dbReference type="NCBI Taxonomy" id="1849103"/>
    <lineage>
        <taxon>Bacteria</taxon>
        <taxon>Bacillati</taxon>
        <taxon>Actinomycetota</taxon>
        <taxon>Actinomycetes</taxon>
        <taxon>Micrococcales</taxon>
        <taxon>Dermacoccaceae</taxon>
        <taxon>Flexivirga</taxon>
    </lineage>
</organism>
<evidence type="ECO:0000313" key="3">
    <source>
        <dbReference type="Proteomes" id="UP000636793"/>
    </source>
</evidence>
<evidence type="ECO:0000313" key="2">
    <source>
        <dbReference type="EMBL" id="GGB22015.1"/>
    </source>
</evidence>
<protein>
    <recommendedName>
        <fullName evidence="1">Large polyvalent protein associated domain-containing protein</fullName>
    </recommendedName>
</protein>